<dbReference type="SUPFAM" id="SSF56925">
    <property type="entry name" value="OMPA-like"/>
    <property type="match status" value="1"/>
</dbReference>
<dbReference type="AlphaFoldDB" id="A0AAF0CAS6"/>
<reference evidence="4 5" key="1">
    <citation type="journal article" date="2015" name="Genome Announc.">
        <title>Draft Genome Sequences of Marine Isolates of Thalassomonas viridans and Thalassomonas actiniarum.</title>
        <authorList>
            <person name="Olonade I."/>
            <person name="van Zyl L.J."/>
            <person name="Trindade M."/>
        </authorList>
    </citation>
    <scope>NUCLEOTIDE SEQUENCE [LARGE SCALE GENOMIC DNA]</scope>
    <source>
        <strain evidence="4 5">XOM25</strain>
    </source>
</reference>
<keyword evidence="1 2" id="KW-0732">Signal</keyword>
<organism evidence="4 5">
    <name type="scientific">Thalassomonas viridans</name>
    <dbReference type="NCBI Taxonomy" id="137584"/>
    <lineage>
        <taxon>Bacteria</taxon>
        <taxon>Pseudomonadati</taxon>
        <taxon>Pseudomonadota</taxon>
        <taxon>Gammaproteobacteria</taxon>
        <taxon>Alteromonadales</taxon>
        <taxon>Colwelliaceae</taxon>
        <taxon>Thalassomonas</taxon>
    </lineage>
</organism>
<sequence>MKKFIYGMAFSSLSLSAYADTMFLSEVLIGQSKHKANSSLKTDLSEKHYASSLDADSFAFRLGAKLTDKVSIELAKHDHGKVVNEYSFSVPSMAPTGEPLPPEFDRVYKAKIPIDIESLRIGVKGEWDLSAGFSLNARLGLAHWKFDEFSPRKLTDLGPYSDSGESGNDIYYAVGGEYKFTENLYVGLEYSLLSIKEKSGKDNSVRSSYEYDVRDLSFVVGWVF</sequence>
<evidence type="ECO:0000313" key="4">
    <source>
        <dbReference type="EMBL" id="WDE06029.1"/>
    </source>
</evidence>
<protein>
    <submittedName>
        <fullName evidence="4">Outer membrane beta-barrel protein</fullName>
    </submittedName>
</protein>
<feature type="chain" id="PRO_5042216667" evidence="2">
    <location>
        <begin position="20"/>
        <end position="224"/>
    </location>
</feature>
<feature type="domain" description="Outer membrane protein beta-barrel" evidence="3">
    <location>
        <begin position="10"/>
        <end position="224"/>
    </location>
</feature>
<dbReference type="Proteomes" id="UP000032352">
    <property type="component" value="Chromosome"/>
</dbReference>
<evidence type="ECO:0000313" key="5">
    <source>
        <dbReference type="Proteomes" id="UP000032352"/>
    </source>
</evidence>
<gene>
    <name evidence="4" type="ORF">SG34_003615</name>
</gene>
<accession>A0AAF0CAS6</accession>
<evidence type="ECO:0000256" key="2">
    <source>
        <dbReference type="SAM" id="SignalP"/>
    </source>
</evidence>
<proteinExistence type="predicted"/>
<dbReference type="EMBL" id="CP059733">
    <property type="protein sequence ID" value="WDE06029.1"/>
    <property type="molecule type" value="Genomic_DNA"/>
</dbReference>
<dbReference type="InterPro" id="IPR027385">
    <property type="entry name" value="Beta-barrel_OMP"/>
</dbReference>
<evidence type="ECO:0000256" key="1">
    <source>
        <dbReference type="ARBA" id="ARBA00022729"/>
    </source>
</evidence>
<keyword evidence="5" id="KW-1185">Reference proteome</keyword>
<evidence type="ECO:0000259" key="3">
    <source>
        <dbReference type="Pfam" id="PF13505"/>
    </source>
</evidence>
<dbReference type="Pfam" id="PF13505">
    <property type="entry name" value="OMP_b-brl"/>
    <property type="match status" value="1"/>
</dbReference>
<dbReference type="Gene3D" id="2.40.160.20">
    <property type="match status" value="1"/>
</dbReference>
<feature type="signal peptide" evidence="2">
    <location>
        <begin position="1"/>
        <end position="19"/>
    </location>
</feature>
<reference evidence="4 5" key="2">
    <citation type="journal article" date="2022" name="Mar. Drugs">
        <title>Bioassay-Guided Fractionation Leads to the Detection of Cholic Acid Generated by the Rare Thalassomonas sp.</title>
        <authorList>
            <person name="Pheiffer F."/>
            <person name="Schneider Y.K."/>
            <person name="Hansen E.H."/>
            <person name="Andersen J.H."/>
            <person name="Isaksson J."/>
            <person name="Busche T."/>
            <person name="R C."/>
            <person name="Kalinowski J."/>
            <person name="Zyl L.V."/>
            <person name="Trindade M."/>
        </authorList>
    </citation>
    <scope>NUCLEOTIDE SEQUENCE [LARGE SCALE GENOMIC DNA]</scope>
    <source>
        <strain evidence="4 5">XOM25</strain>
    </source>
</reference>
<dbReference type="InterPro" id="IPR011250">
    <property type="entry name" value="OMP/PagP_B-barrel"/>
</dbReference>
<dbReference type="RefSeq" id="WP_044840539.1">
    <property type="nucleotide sequence ID" value="NZ_CP059733.1"/>
</dbReference>
<dbReference type="KEGG" id="tvd:SG34_003615"/>
<name>A0AAF0CAS6_9GAMM</name>